<dbReference type="STRING" id="340021.TM5383_01138"/>
<dbReference type="InterPro" id="IPR006439">
    <property type="entry name" value="HAD-SF_hydro_IA"/>
</dbReference>
<dbReference type="EC" id="3.1.3.18" evidence="4"/>
<dbReference type="Pfam" id="PF00702">
    <property type="entry name" value="Hydrolase"/>
    <property type="match status" value="1"/>
</dbReference>
<dbReference type="InterPro" id="IPR036412">
    <property type="entry name" value="HAD-like_sf"/>
</dbReference>
<dbReference type="AlphaFoldDB" id="A0A0P1HAU0"/>
<evidence type="ECO:0000256" key="1">
    <source>
        <dbReference type="ARBA" id="ARBA00000830"/>
    </source>
</evidence>
<evidence type="ECO:0000256" key="2">
    <source>
        <dbReference type="ARBA" id="ARBA00004818"/>
    </source>
</evidence>
<dbReference type="GO" id="GO:0008967">
    <property type="term" value="F:phosphoglycolate phosphatase activity"/>
    <property type="evidence" value="ECO:0007669"/>
    <property type="project" value="UniProtKB-EC"/>
</dbReference>
<dbReference type="CDD" id="cd01427">
    <property type="entry name" value="HAD_like"/>
    <property type="match status" value="1"/>
</dbReference>
<dbReference type="PANTHER" id="PTHR43434">
    <property type="entry name" value="PHOSPHOGLYCOLATE PHOSPHATASE"/>
    <property type="match status" value="1"/>
</dbReference>
<dbReference type="SFLD" id="SFLDG01129">
    <property type="entry name" value="C1.5:_HAD__Beta-PGM__Phosphata"/>
    <property type="match status" value="1"/>
</dbReference>
<comment type="catalytic activity">
    <reaction evidence="1">
        <text>2-phosphoglycolate + H2O = glycolate + phosphate</text>
        <dbReference type="Rhea" id="RHEA:14369"/>
        <dbReference type="ChEBI" id="CHEBI:15377"/>
        <dbReference type="ChEBI" id="CHEBI:29805"/>
        <dbReference type="ChEBI" id="CHEBI:43474"/>
        <dbReference type="ChEBI" id="CHEBI:58033"/>
        <dbReference type="EC" id="3.1.3.18"/>
    </reaction>
</comment>
<sequence>MASNSKLDGILFDKDGTLFDFRATWDTWAGELILELADGDAARAGDIAYHMAFDLELGQFLPHSPVIAGTGREAAECAARALPGVDLDALEARMNASAAAAPLTPAVPLSPLLKGLAASGLALGVMTNDSEMGAHAHLQGAGVADHFDFIAGFDSGFGAKPDAAPLLAFCDRMSLTPARVAMVGDSAHDLIAGRAAGMVTIGVLTGIATEADLSPLADVVLRDIGALPDWLAT</sequence>
<dbReference type="OrthoDB" id="9797743at2"/>
<protein>
    <recommendedName>
        <fullName evidence="4">phosphoglycolate phosphatase</fullName>
        <ecNumber evidence="4">3.1.3.18</ecNumber>
    </recommendedName>
</protein>
<keyword evidence="5" id="KW-0378">Hydrolase</keyword>
<evidence type="ECO:0000313" key="6">
    <source>
        <dbReference type="Proteomes" id="UP000051681"/>
    </source>
</evidence>
<dbReference type="NCBIfam" id="TIGR01549">
    <property type="entry name" value="HAD-SF-IA-v1"/>
    <property type="match status" value="1"/>
</dbReference>
<dbReference type="Gene3D" id="1.10.150.240">
    <property type="entry name" value="Putative phosphatase, domain 2"/>
    <property type="match status" value="1"/>
</dbReference>
<dbReference type="EMBL" id="CYSF01000006">
    <property type="protein sequence ID" value="CUH83934.1"/>
    <property type="molecule type" value="Genomic_DNA"/>
</dbReference>
<organism evidence="5 6">
    <name type="scientific">Thalassovita mediterranea</name>
    <dbReference type="NCBI Taxonomy" id="340021"/>
    <lineage>
        <taxon>Bacteria</taxon>
        <taxon>Pseudomonadati</taxon>
        <taxon>Pseudomonadota</taxon>
        <taxon>Alphaproteobacteria</taxon>
        <taxon>Rhodobacterales</taxon>
        <taxon>Roseobacteraceae</taxon>
        <taxon>Thalassovita</taxon>
    </lineage>
</organism>
<dbReference type="Gene3D" id="3.40.50.1000">
    <property type="entry name" value="HAD superfamily/HAD-like"/>
    <property type="match status" value="1"/>
</dbReference>
<dbReference type="PANTHER" id="PTHR43434:SF1">
    <property type="entry name" value="PHOSPHOGLYCOLATE PHOSPHATASE"/>
    <property type="match status" value="1"/>
</dbReference>
<name>A0A0P1HAU0_9RHOB</name>
<proteinExistence type="inferred from homology"/>
<comment type="similarity">
    <text evidence="3">Belongs to the HAD-like hydrolase superfamily. CbbY/CbbZ/Gph/YieH family.</text>
</comment>
<dbReference type="InterPro" id="IPR050155">
    <property type="entry name" value="HAD-like_hydrolase_sf"/>
</dbReference>
<dbReference type="RefSeq" id="WP_058318044.1">
    <property type="nucleotide sequence ID" value="NZ_CYSF01000006.1"/>
</dbReference>
<dbReference type="GO" id="GO:0005829">
    <property type="term" value="C:cytosol"/>
    <property type="evidence" value="ECO:0007669"/>
    <property type="project" value="TreeGrafter"/>
</dbReference>
<evidence type="ECO:0000256" key="3">
    <source>
        <dbReference type="ARBA" id="ARBA00006171"/>
    </source>
</evidence>
<evidence type="ECO:0000313" key="5">
    <source>
        <dbReference type="EMBL" id="CUH83934.1"/>
    </source>
</evidence>
<dbReference type="InterPro" id="IPR023198">
    <property type="entry name" value="PGP-like_dom2"/>
</dbReference>
<keyword evidence="6" id="KW-1185">Reference proteome</keyword>
<dbReference type="SFLD" id="SFLDS00003">
    <property type="entry name" value="Haloacid_Dehalogenase"/>
    <property type="match status" value="1"/>
</dbReference>
<dbReference type="SUPFAM" id="SSF56784">
    <property type="entry name" value="HAD-like"/>
    <property type="match status" value="1"/>
</dbReference>
<dbReference type="GO" id="GO:0006281">
    <property type="term" value="P:DNA repair"/>
    <property type="evidence" value="ECO:0007669"/>
    <property type="project" value="TreeGrafter"/>
</dbReference>
<comment type="pathway">
    <text evidence="2">Organic acid metabolism; glycolate biosynthesis; glycolate from 2-phosphoglycolate: step 1/1.</text>
</comment>
<evidence type="ECO:0000256" key="4">
    <source>
        <dbReference type="ARBA" id="ARBA00013078"/>
    </source>
</evidence>
<gene>
    <name evidence="5" type="primary">ppaX_1</name>
    <name evidence="5" type="ORF">TM5383_01138</name>
</gene>
<dbReference type="InterPro" id="IPR023214">
    <property type="entry name" value="HAD_sf"/>
</dbReference>
<dbReference type="Proteomes" id="UP000051681">
    <property type="component" value="Unassembled WGS sequence"/>
</dbReference>
<reference evidence="5 6" key="1">
    <citation type="submission" date="2015-09" db="EMBL/GenBank/DDBJ databases">
        <authorList>
            <consortium name="Swine Surveillance"/>
        </authorList>
    </citation>
    <scope>NUCLEOTIDE SEQUENCE [LARGE SCALE GENOMIC DNA]</scope>
    <source>
        <strain evidence="5 6">CECT 8383</strain>
    </source>
</reference>
<accession>A0A0P1HAU0</accession>